<organism evidence="2 3">
    <name type="scientific">Mucor velutinosus</name>
    <dbReference type="NCBI Taxonomy" id="708070"/>
    <lineage>
        <taxon>Eukaryota</taxon>
        <taxon>Fungi</taxon>
        <taxon>Fungi incertae sedis</taxon>
        <taxon>Mucoromycota</taxon>
        <taxon>Mucoromycotina</taxon>
        <taxon>Mucoromycetes</taxon>
        <taxon>Mucorales</taxon>
        <taxon>Mucorineae</taxon>
        <taxon>Mucoraceae</taxon>
        <taxon>Mucor</taxon>
    </lineage>
</organism>
<feature type="region of interest" description="Disordered" evidence="1">
    <location>
        <begin position="280"/>
        <end position="302"/>
    </location>
</feature>
<keyword evidence="3" id="KW-1185">Reference proteome</keyword>
<evidence type="ECO:0000313" key="2">
    <source>
        <dbReference type="EMBL" id="KAK4518191.1"/>
    </source>
</evidence>
<gene>
    <name evidence="2" type="ORF">ATC70_001542</name>
</gene>
<feature type="compositionally biased region" description="Polar residues" evidence="1">
    <location>
        <begin position="62"/>
        <end position="79"/>
    </location>
</feature>
<accession>A0AAN7DIQ2</accession>
<comment type="caution">
    <text evidence="2">The sequence shown here is derived from an EMBL/GenBank/DDBJ whole genome shotgun (WGS) entry which is preliminary data.</text>
</comment>
<protein>
    <submittedName>
        <fullName evidence="2">Uncharacterized protein</fullName>
    </submittedName>
</protein>
<feature type="compositionally biased region" description="Low complexity" evidence="1">
    <location>
        <begin position="349"/>
        <end position="364"/>
    </location>
</feature>
<dbReference type="Proteomes" id="UP001304243">
    <property type="component" value="Unassembled WGS sequence"/>
</dbReference>
<sequence length="371" mass="41710">MSTSDPRIDSILAALEKFSSSLCQQLDFNQQTDQRIATLMNRLDQFESSQFDNLETLLKAAPSNSKSTPSDESTPQVTAGSHHLNLTPRPDAIDTSMVQQPKLKSTWASIASKPPAPLNDRKRQALHRFFNPPVNDSIQNGSYTFVYISRSRRMNRSQIRSKFHEISIDNLRVLDLNFPACNTIGILLHEVYLPEFQSKLLEIDAHLIQDFDPLDHHHVADPKYQGLSEERRTQLAKALHQNRCIRSLYFIRPHFVPSVAKYFIRKGWVSSHAAQDIINQRLRRPVKRRPDPHSAVAHTLQTSQPSGFSAQASFTLSSASQVPPTATLQDWYGNPVSTQDMDTTPDFASNASGSESSRPSSPISDVIDLPQ</sequence>
<proteinExistence type="predicted"/>
<dbReference type="EMBL" id="JASEJX010000013">
    <property type="protein sequence ID" value="KAK4518191.1"/>
    <property type="molecule type" value="Genomic_DNA"/>
</dbReference>
<dbReference type="AlphaFoldDB" id="A0AAN7DIQ2"/>
<feature type="region of interest" description="Disordered" evidence="1">
    <location>
        <begin position="327"/>
        <end position="371"/>
    </location>
</feature>
<evidence type="ECO:0000256" key="1">
    <source>
        <dbReference type="SAM" id="MobiDB-lite"/>
    </source>
</evidence>
<dbReference type="RefSeq" id="XP_064684857.1">
    <property type="nucleotide sequence ID" value="XM_064820937.1"/>
</dbReference>
<reference evidence="2 3" key="1">
    <citation type="submission" date="2022-11" db="EMBL/GenBank/DDBJ databases">
        <title>Mucor velutinosus strain NIH1002 WGS.</title>
        <authorList>
            <person name="Subramanian P."/>
            <person name="Mullikin J.C."/>
            <person name="Segre J.A."/>
            <person name="Zelazny A.M."/>
        </authorList>
    </citation>
    <scope>NUCLEOTIDE SEQUENCE [LARGE SCALE GENOMIC DNA]</scope>
    <source>
        <strain evidence="2 3">NIH1002</strain>
    </source>
</reference>
<dbReference type="GeneID" id="89945244"/>
<name>A0AAN7DIQ2_9FUNG</name>
<evidence type="ECO:0000313" key="3">
    <source>
        <dbReference type="Proteomes" id="UP001304243"/>
    </source>
</evidence>
<feature type="region of interest" description="Disordered" evidence="1">
    <location>
        <begin position="61"/>
        <end position="92"/>
    </location>
</feature>